<proteinExistence type="predicted"/>
<keyword evidence="1" id="KW-0413">Isomerase</keyword>
<reference evidence="1" key="1">
    <citation type="journal article" date="2017" name="Vet. Pathol.">
        <title>Ranid Herpesvirus 3 and Proliferative Dermatitis in Free-Ranging Wild Common Frogs (Rana Temporaria).</title>
        <authorList>
            <person name="Origgi F.C."/>
            <person name="Schmidt B.R."/>
            <person name="Lohmann P."/>
            <person name="Otten P."/>
            <person name="Akdesir E."/>
            <person name="Gaschen V."/>
            <person name="Aguilar-Bultet L."/>
            <person name="Wahli T."/>
            <person name="Sattler U."/>
            <person name="Stoffel M.H."/>
        </authorList>
    </citation>
    <scope>NUCLEOTIDE SEQUENCE [LARGE SCALE GENOMIC DNA]</scope>
    <source>
        <strain evidence="1">FO1_2015</strain>
    </source>
</reference>
<name>A0A1X9T5C3_9VIRU</name>
<sequence>MENIAHNVSDLKERLGKFGYRQNDVIPCLAPNPKLLFYTLNKSEKTYSPVYVKTLPYLGVEESLESVEELLKQLYGRIDALQRSEESDYKPVCLSKSPNVPKGDFKNILEEAIASIFKSAERVSSLQEILITVKGVNDELVTGLQRGELFTVYELLDEAITAIVHLMRLCPWVDLPWNLFKAAWAGLQLPGLSRKINDGLYKPLAAAVYNVNTLYDNGKKTTRHMLRIALFRGHKVQFGTSFAIGSTFLNPSSHSFINQFTTMDAPRCSTIEAISHVTTGPYATKELREKLAYILSSSTHFAATFQYLIDQIPFHTYPLDQHLVGALTTEEETLKALEKVFKTRTAADVAMVCNRNGSKFAMPAPLVHMVELKFSDREPTEFGHVPSLSVNPPQTCIALNFRVCGNPTKYTETFEQAESIRQVIAAEKVRQTQDQLIFTGLWSFFNQIEYTESGNVCHNISNKLTQHMEKTFIGTVFNDKPGAKSTVKTQLGGHGAFAMINACKIALLLTYGNALLAAARKGLRESLVETDCDELYTSGINGKLFWSVADEFLCRVANNDLFVQSMLKDQLKKNEQVFSHEDLMTRPNNVRAPMILRKWDAAPQFNEKNYNWLTQKHLSNCPENMSRFAKEVLSHSTIRADIVNFMKTTPGFIYLRPLYYNIFNTEIQQLDMSQHCYRNAPLSCNVKCSYFIGAQGDVCKLQCAIHFSTTVRKIPNYIIQIESLGYIYKLAAYSQNSTSTLQPCDNERVGKFIKVISDTRLGCPVPISLLNDNNFTKKAFDMCTAKLEELGFEIEHDQSPQYYENDDVEDCLEKVDEGESLITEKAQSSSIKKRLQGVYDLPQEKRFRNDEELGVEKTWF</sequence>
<dbReference type="EMBL" id="KX832224">
    <property type="protein sequence ID" value="ARR28900.1"/>
    <property type="molecule type" value="Genomic_DNA"/>
</dbReference>
<keyword evidence="2" id="KW-1185">Reference proteome</keyword>
<protein>
    <submittedName>
        <fullName evidence="1">Putative isomerase motif protein</fullName>
    </submittedName>
</protein>
<dbReference type="GO" id="GO:0016853">
    <property type="term" value="F:isomerase activity"/>
    <property type="evidence" value="ECO:0007669"/>
    <property type="project" value="UniProtKB-KW"/>
</dbReference>
<dbReference type="RefSeq" id="YP_009362409.1">
    <property type="nucleotide sequence ID" value="NC_034618.1"/>
</dbReference>
<evidence type="ECO:0000313" key="1">
    <source>
        <dbReference type="EMBL" id="ARR28900.1"/>
    </source>
</evidence>
<evidence type="ECO:0000313" key="2">
    <source>
        <dbReference type="Proteomes" id="UP000203507"/>
    </source>
</evidence>
<dbReference type="KEGG" id="vg:32878234"/>
<accession>A0A1X9T5C3</accession>
<dbReference type="GeneID" id="32878234"/>
<dbReference type="Proteomes" id="UP000203507">
    <property type="component" value="Segment"/>
</dbReference>
<organism evidence="1">
    <name type="scientific">Ranid herpesvirus 3</name>
    <dbReference type="NCBI Taxonomy" id="1987509"/>
    <lineage>
        <taxon>Viruses</taxon>
        <taxon>Duplodnaviria</taxon>
        <taxon>Heunggongvirae</taxon>
        <taxon>Peploviricota</taxon>
        <taxon>Herviviricetes</taxon>
        <taxon>Herpesvirales</taxon>
        <taxon>Alloherpesviridae</taxon>
        <taxon>Batravirus</taxon>
        <taxon>Batravirus ranidallo3</taxon>
    </lineage>
</organism>